<organism evidence="2 3">
    <name type="scientific">Trypanosoma brucei equiperdum</name>
    <dbReference type="NCBI Taxonomy" id="630700"/>
    <lineage>
        <taxon>Eukaryota</taxon>
        <taxon>Discoba</taxon>
        <taxon>Euglenozoa</taxon>
        <taxon>Kinetoplastea</taxon>
        <taxon>Metakinetoplastina</taxon>
        <taxon>Trypanosomatida</taxon>
        <taxon>Trypanosomatidae</taxon>
        <taxon>Trypanosoma</taxon>
    </lineage>
</organism>
<comment type="caution">
    <text evidence="2">The sequence shown here is derived from an EMBL/GenBank/DDBJ whole genome shotgun (WGS) entry which is preliminary data.</text>
</comment>
<evidence type="ECO:0000313" key="3">
    <source>
        <dbReference type="Proteomes" id="UP000266743"/>
    </source>
</evidence>
<name>A0A3L6L4S8_9TRYP</name>
<reference evidence="2 3" key="1">
    <citation type="submission" date="2018-09" db="EMBL/GenBank/DDBJ databases">
        <title>whole genome sequence of T. equiperdum IVM-t1 strain.</title>
        <authorList>
            <person name="Suganuma K."/>
        </authorList>
    </citation>
    <scope>NUCLEOTIDE SEQUENCE [LARGE SCALE GENOMIC DNA]</scope>
    <source>
        <strain evidence="2 3">IVM-t1</strain>
    </source>
</reference>
<accession>A0A3L6L4S8</accession>
<evidence type="ECO:0000256" key="1">
    <source>
        <dbReference type="SAM" id="MobiDB-lite"/>
    </source>
</evidence>
<proteinExistence type="predicted"/>
<evidence type="ECO:0000313" key="2">
    <source>
        <dbReference type="EMBL" id="RHW71195.1"/>
    </source>
</evidence>
<gene>
    <name evidence="2" type="ORF">DPX39_070027600</name>
</gene>
<feature type="compositionally biased region" description="Gly residues" evidence="1">
    <location>
        <begin position="687"/>
        <end position="697"/>
    </location>
</feature>
<feature type="region of interest" description="Disordered" evidence="1">
    <location>
        <begin position="481"/>
        <end position="502"/>
    </location>
</feature>
<sequence>MFRVSFPLFCTMPSVETAFRRALGAQSIVLDLVPVKKPLIDGSLSWFVDKNVEIVLVSGVCGTSPDLVAERVKSQAVQLLQICGEGDAQKGCHAIKHWVEKAAGTRSLLCSMDLQVRLLFSRQVVTDGGKLSATSSSGNQALDKVGNRIHCSIYETDAWEPYSRERHLGDVTADALLEEVLHKALQIVQRDAEVKEQHLVSESERELNLVLSCGKEPGVWSPDVNAYHLEFSHMKCKDRELCTDLGAIAVSWGVHDRSENVEMFNVPLVRLKDSSGLVYGDCLDDPQQSLIDEETVSLLEAKGAIDTITGLVDATCVRKVANSVWSIPLLHAQLLQAGLEFLCGYWSPTRVEDYMRSCGRLDIDVWLSERGRPATIPMLPRCASLLGHMCYLQESLPLEYVRSPMMLLTSAGRMDFKFYMATTTGGHVVTATNCFSSAEAACSLLFPCHSAMVQSAGVGDSHRYTDIDHQRKEHVYTLTEVNSSTNRNKKSGGSGDNDQRPSVTVRVIDVEASLGKLGVVRGSFANATVQYFDDTGQVVLQFNEMDSIRGIARMIKRVRWSKGATFTSVDLQNGPRAPVVIASRALGSTSLPKPPPYSKKFRLPIPLVPGGYSQLRFTSALEMNVIECKILEMFKNSAEDPLKWHLHYFTPCYFNKWRMTRGIVSTLMHYDPQFHYMVERCRSSSLSGGGGTGGGSNGRDDTTGNDNGGALVLRLYSGERLMEEVKLQESTLLFQVRENLIRYASRWSVEVPSLEEAAFPLKEFKKGGACTFRNFVSWFLQNSEVFTTHGENVSLELEITTNVRIQLASCRDWSGPSPTRDELCRLFLKSQFPLLVPIVEIQKRLYYFFDNCTIPGELTIRCVGSDACFEGDRVIRCNYRWELLQVDSGTGAECLLASLEATEGDSRRAALEKLLTNVWTSYCAAPRPTTQAKRGLKLEGSGHPSHHCPKSTIAWYQHLLAQQRGLHKVVHEYDAKNNVLTVKGISADTNKGVNVSGTVIRVVPLRSEYPLIFLLHRYYRMELGLPDPPQPRGEDELRVVSLLTLYQDCNQHFPASFPPISEAITTISGKNHWRVILRLPSNLFALETPSHLEYVYLGKGKHEGKRAVVCDFYRSLHGKAPASLQEYLSKVTSLSPPTVGEEKCSSCVLDGIKPVVVAKPRRGGHNSMYDELRRLIGEALLQHVGYEGLVECRLSYITGISASYVGQSSSNDDCVDLFRVVINTEEWLPFQLLRALASCARRLLSIVDLEASLFRLRSRWPSLFLEASSNERLFCTTFLRRYWGLRVYEGDDVDEFTKVPGSIYLVERVRPVSSGRDSGHYEASLLLLQAPFPPSTTAFTKVLALHRNVSAARARFGLWAQVSQKLVRPQESDAPLEAFDRAVISTSGATSSGTEVRGE</sequence>
<dbReference type="EMBL" id="QSBY01000007">
    <property type="protein sequence ID" value="RHW71195.1"/>
    <property type="molecule type" value="Genomic_DNA"/>
</dbReference>
<feature type="region of interest" description="Disordered" evidence="1">
    <location>
        <begin position="687"/>
        <end position="706"/>
    </location>
</feature>
<protein>
    <submittedName>
        <fullName evidence="2">Uncharacterized protein</fullName>
    </submittedName>
</protein>
<dbReference type="Proteomes" id="UP000266743">
    <property type="component" value="Chromosome 7"/>
</dbReference>